<name>A0A4Q7PFB4_9FLAO</name>
<accession>A0A4Q7PFB4</accession>
<protein>
    <submittedName>
        <fullName evidence="2">Uncharacterized protein</fullName>
    </submittedName>
</protein>
<keyword evidence="3" id="KW-1185">Reference proteome</keyword>
<dbReference type="AlphaFoldDB" id="A0A4Q7PFB4"/>
<feature type="transmembrane region" description="Helical" evidence="1">
    <location>
        <begin position="59"/>
        <end position="77"/>
    </location>
</feature>
<evidence type="ECO:0000256" key="1">
    <source>
        <dbReference type="SAM" id="Phobius"/>
    </source>
</evidence>
<keyword evidence="1" id="KW-1133">Transmembrane helix</keyword>
<reference evidence="2 3" key="1">
    <citation type="submission" date="2019-02" db="EMBL/GenBank/DDBJ databases">
        <title>Genomic Encyclopedia of Type Strains, Phase IV (KMG-IV): sequencing the most valuable type-strain genomes for metagenomic binning, comparative biology and taxonomic classification.</title>
        <authorList>
            <person name="Goeker M."/>
        </authorList>
    </citation>
    <scope>NUCLEOTIDE SEQUENCE [LARGE SCALE GENOMIC DNA]</scope>
    <source>
        <strain evidence="2 3">DSM 17196</strain>
    </source>
</reference>
<keyword evidence="1" id="KW-0472">Membrane</keyword>
<comment type="caution">
    <text evidence="2">The sequence shown here is derived from an EMBL/GenBank/DDBJ whole genome shotgun (WGS) entry which is preliminary data.</text>
</comment>
<evidence type="ECO:0000313" key="2">
    <source>
        <dbReference type="EMBL" id="RZS99141.1"/>
    </source>
</evidence>
<evidence type="ECO:0000313" key="3">
    <source>
        <dbReference type="Proteomes" id="UP000292262"/>
    </source>
</evidence>
<keyword evidence="1" id="KW-0812">Transmembrane</keyword>
<organism evidence="2 3">
    <name type="scientific">Aquimarina brevivitae</name>
    <dbReference type="NCBI Taxonomy" id="323412"/>
    <lineage>
        <taxon>Bacteria</taxon>
        <taxon>Pseudomonadati</taxon>
        <taxon>Bacteroidota</taxon>
        <taxon>Flavobacteriia</taxon>
        <taxon>Flavobacteriales</taxon>
        <taxon>Flavobacteriaceae</taxon>
        <taxon>Aquimarina</taxon>
    </lineage>
</organism>
<dbReference type="Proteomes" id="UP000292262">
    <property type="component" value="Unassembled WGS sequence"/>
</dbReference>
<dbReference type="EMBL" id="SGXE01000001">
    <property type="protein sequence ID" value="RZS99141.1"/>
    <property type="molecule type" value="Genomic_DNA"/>
</dbReference>
<proteinExistence type="predicted"/>
<sequence>MYVPIDDSNNKIPDQIMWRGFILHSVVNDIFSRNFLRLAFFGSFLGNAKKNKKFMKKGCFLTPALVLSTASSLIPFSRSLGMDKQKK</sequence>
<gene>
    <name evidence="2" type="ORF">EV197_0349</name>
</gene>